<protein>
    <submittedName>
        <fullName evidence="1">Uncharacterized protein</fullName>
    </submittedName>
</protein>
<sequence length="298" mass="33004">MSPFNHCSLSEQYAMLRVSSRSRLIHLTLSGMTVALCGLPFREQIPSDQPGPTAPVCGRCSRTAALHPLDRDPPGYDLTVTSTRPGQVTAADSAGRTISTADAIGLARFHAWDHAHTTALATARLRRDRRRMGPADHEAWRVLLAIPAGRWRPAGTIHTRTDGFLADLDYADAHSQQRFHSRHQARRWIIEHRVVHGWPHTGWFVLDGARLLRRASSRHAAARWLRGYHATFTGLRATTIRPAGLDAYQHHYPDGSVFTVTCAIHAADHGIDLSTAPRYPYDDLPFDEGPTRAVTGTA</sequence>
<reference evidence="2" key="1">
    <citation type="submission" date="2015-11" db="EMBL/GenBank/DDBJ databases">
        <authorList>
            <person name="Varghese N."/>
        </authorList>
    </citation>
    <scope>NUCLEOTIDE SEQUENCE [LARGE SCALE GENOMIC DNA]</scope>
    <source>
        <strain evidence="2">DSM 45899</strain>
    </source>
</reference>
<evidence type="ECO:0000313" key="2">
    <source>
        <dbReference type="Proteomes" id="UP000198802"/>
    </source>
</evidence>
<proteinExistence type="predicted"/>
<dbReference type="EMBL" id="FAOZ01000055">
    <property type="protein sequence ID" value="CUU61073.1"/>
    <property type="molecule type" value="Genomic_DNA"/>
</dbReference>
<accession>A0A0S4QZI4</accession>
<organism evidence="1 2">
    <name type="scientific">Parafrankia irregularis</name>
    <dbReference type="NCBI Taxonomy" id="795642"/>
    <lineage>
        <taxon>Bacteria</taxon>
        <taxon>Bacillati</taxon>
        <taxon>Actinomycetota</taxon>
        <taxon>Actinomycetes</taxon>
        <taxon>Frankiales</taxon>
        <taxon>Frankiaceae</taxon>
        <taxon>Parafrankia</taxon>
    </lineage>
</organism>
<name>A0A0S4QZI4_9ACTN</name>
<gene>
    <name evidence="1" type="ORF">Ga0074812_1559</name>
</gene>
<dbReference type="AlphaFoldDB" id="A0A0S4QZI4"/>
<evidence type="ECO:0000313" key="1">
    <source>
        <dbReference type="EMBL" id="CUU61073.1"/>
    </source>
</evidence>
<dbReference type="Proteomes" id="UP000198802">
    <property type="component" value="Unassembled WGS sequence"/>
</dbReference>
<keyword evidence="2" id="KW-1185">Reference proteome</keyword>